<feature type="non-terminal residue" evidence="1">
    <location>
        <position position="1"/>
    </location>
</feature>
<protein>
    <submittedName>
        <fullName evidence="1">Uncharacterized protein</fullName>
    </submittedName>
</protein>
<organism evidence="1">
    <name type="scientific">marine sediment metagenome</name>
    <dbReference type="NCBI Taxonomy" id="412755"/>
    <lineage>
        <taxon>unclassified sequences</taxon>
        <taxon>metagenomes</taxon>
        <taxon>ecological metagenomes</taxon>
    </lineage>
</organism>
<comment type="caution">
    <text evidence="1">The sequence shown here is derived from an EMBL/GenBank/DDBJ whole genome shotgun (WGS) entry which is preliminary data.</text>
</comment>
<accession>X1H3B3</accession>
<name>X1H3B3_9ZZZZ</name>
<reference evidence="1" key="1">
    <citation type="journal article" date="2014" name="Front. Microbiol.">
        <title>High frequency of phylogenetically diverse reductive dehalogenase-homologous genes in deep subseafloor sedimentary metagenomes.</title>
        <authorList>
            <person name="Kawai M."/>
            <person name="Futagami T."/>
            <person name="Toyoda A."/>
            <person name="Takaki Y."/>
            <person name="Nishi S."/>
            <person name="Hori S."/>
            <person name="Arai W."/>
            <person name="Tsubouchi T."/>
            <person name="Morono Y."/>
            <person name="Uchiyama I."/>
            <person name="Ito T."/>
            <person name="Fujiyama A."/>
            <person name="Inagaki F."/>
            <person name="Takami H."/>
        </authorList>
    </citation>
    <scope>NUCLEOTIDE SEQUENCE</scope>
    <source>
        <strain evidence="1">Expedition CK06-06</strain>
    </source>
</reference>
<gene>
    <name evidence="1" type="ORF">S03H2_11095</name>
</gene>
<dbReference type="AlphaFoldDB" id="X1H3B3"/>
<proteinExistence type="predicted"/>
<dbReference type="EMBL" id="BARU01005672">
    <property type="protein sequence ID" value="GAH39768.1"/>
    <property type="molecule type" value="Genomic_DNA"/>
</dbReference>
<sequence>HVGVTGRDELLRKRISEFNGRVQYVVSAHNYKTLQSFVDFYGCVGIPIKLFIDFYARGMEKEMLELSVSQVIDNNPGLDIQTRYTGTQENRGRYCDGCIKKCITLKALWVAPDGQVSPCPQGGFVPFEDELVEIAFGEHRKESQYENA</sequence>
<evidence type="ECO:0000313" key="1">
    <source>
        <dbReference type="EMBL" id="GAH39768.1"/>
    </source>
</evidence>